<dbReference type="InterPro" id="IPR050985">
    <property type="entry name" value="Alpha-glycosidase_related"/>
</dbReference>
<dbReference type="EMBL" id="CP041692">
    <property type="protein sequence ID" value="QDP94562.1"/>
    <property type="molecule type" value="Genomic_DNA"/>
</dbReference>
<dbReference type="GO" id="GO:0004557">
    <property type="term" value="F:alpha-galactosidase activity"/>
    <property type="evidence" value="ECO:0007669"/>
    <property type="project" value="InterPro"/>
</dbReference>
<dbReference type="GO" id="GO:0016052">
    <property type="term" value="P:carbohydrate catabolic process"/>
    <property type="evidence" value="ECO:0007669"/>
    <property type="project" value="InterPro"/>
</dbReference>
<keyword evidence="2" id="KW-0326">Glycosidase</keyword>
<reference evidence="4 5" key="1">
    <citation type="submission" date="2019-07" db="EMBL/GenBank/DDBJ databases">
        <title>Microlunatus dokdonensis sp. nov. isolated from the rhizospheric soil of the wild plant Elymus tsukushiensis.</title>
        <authorList>
            <person name="Ghim S.-Y."/>
            <person name="Hwang Y.-J."/>
            <person name="Son J.-S."/>
            <person name="Shin J.-H."/>
        </authorList>
    </citation>
    <scope>NUCLEOTIDE SEQUENCE [LARGE SCALE GENOMIC DNA]</scope>
    <source>
        <strain evidence="4 5">KUDC0627</strain>
    </source>
</reference>
<dbReference type="SUPFAM" id="SSF51445">
    <property type="entry name" value="(Trans)glycosidases"/>
    <property type="match status" value="1"/>
</dbReference>
<dbReference type="PANTHER" id="PTHR43053:SF3">
    <property type="entry name" value="ALPHA-GALACTOSIDASE C-RELATED"/>
    <property type="match status" value="1"/>
</dbReference>
<dbReference type="InterPro" id="IPR038417">
    <property type="entry name" value="Alpga-gal_N_sf"/>
</dbReference>
<sequence>MIADQPSELRGRLVGRAWPRARSRHYRCGHHTATPQALQPPTGRRIIVAALEWDTSALTLQFSIDTDGPVQLTDIRLADQPAAESGRARQPLVEILTPAWGNENWGSCNRHSGTRIGADLRYVSHRQDQHGKINSLSITQIAPESGLEVTSEFRSYTGIPAVHATTTVGVQAGSEPVTLWAVTSLATGAVISDQPNNLDVWYAETSWCAENRWRSRPLRSAGMITTDSAARGATTRDSIRISSVGSWSSGAFLPAGAVQDRESGRTLAWQIEHNGGWQWEVGERPHTVPAEADETSTGGPVVGSEEAAGPPRTEGRDDGAYLALLGPIDALHQWSYTVDADHRFTTVPVTFTAGTSFEDAFGQLAAYRRAARRSHPQNTDLPVIFNDYMDTLEGDPTEAKLLPLIDAAAEVGCEYFCIDAGWYDDTSGWWESVGDWEPSTVRFPRGLRFVLDHIRSRGMIPGLWMEPEVVGITSRAATTLPDSAFLQRNGIRIRERNRYLLDLRSTDATAHLDAAVDRLISELGVGFFKFDYNVTPGSGTDLDAPSVGHGLLEHNRALLDWLDRLLDRHPQLIIENCASGAMRSDFAMLSRLALQSTTDQQDPLLYPAIAAGALVHLLPEQAGNWAYPQAAMTDEMISFTMCTGLAGRIYQAGLIDRMSPAQEALVAAGIAVHKQMRHDLVRSIPRFPTGMPSWDQPWTTVGLDAGEATYLIAWRQQHAPESVRLELAGVADRTIEQLYPPVGTVPDWQVERHSGGLTLIAAEPVAAARVYKITD</sequence>
<dbReference type="InterPro" id="IPR017853">
    <property type="entry name" value="GH"/>
</dbReference>
<dbReference type="AlphaFoldDB" id="A0A516PTT3"/>
<gene>
    <name evidence="4" type="ORF">FOE78_00295</name>
</gene>
<dbReference type="CDD" id="cd14791">
    <property type="entry name" value="GH36"/>
    <property type="match status" value="1"/>
</dbReference>
<name>A0A516PTT3_9ACTN</name>
<evidence type="ECO:0000313" key="4">
    <source>
        <dbReference type="EMBL" id="QDP94562.1"/>
    </source>
</evidence>
<keyword evidence="1" id="KW-0378">Hydrolase</keyword>
<evidence type="ECO:0000256" key="2">
    <source>
        <dbReference type="ARBA" id="ARBA00023295"/>
    </source>
</evidence>
<evidence type="ECO:0000256" key="3">
    <source>
        <dbReference type="SAM" id="MobiDB-lite"/>
    </source>
</evidence>
<dbReference type="Proteomes" id="UP000319263">
    <property type="component" value="Chromosome"/>
</dbReference>
<dbReference type="PANTHER" id="PTHR43053">
    <property type="entry name" value="GLYCOSIDASE FAMILY 31"/>
    <property type="match status" value="1"/>
</dbReference>
<dbReference type="KEGG" id="mik:FOE78_00295"/>
<proteinExistence type="predicted"/>
<dbReference type="Gene3D" id="2.70.98.60">
    <property type="entry name" value="alpha-galactosidase from lactobacil brevis"/>
    <property type="match status" value="1"/>
</dbReference>
<keyword evidence="5" id="KW-1185">Reference proteome</keyword>
<evidence type="ECO:0000256" key="1">
    <source>
        <dbReference type="ARBA" id="ARBA00022801"/>
    </source>
</evidence>
<protein>
    <submittedName>
        <fullName evidence="4">Alpha-galactosidase</fullName>
    </submittedName>
</protein>
<accession>A0A516PTT3</accession>
<dbReference type="OrthoDB" id="9758822at2"/>
<evidence type="ECO:0000313" key="5">
    <source>
        <dbReference type="Proteomes" id="UP000319263"/>
    </source>
</evidence>
<dbReference type="Pfam" id="PF02065">
    <property type="entry name" value="Melibiase"/>
    <property type="match status" value="1"/>
</dbReference>
<dbReference type="Gene3D" id="3.20.20.70">
    <property type="entry name" value="Aldolase class I"/>
    <property type="match status" value="1"/>
</dbReference>
<feature type="region of interest" description="Disordered" evidence="3">
    <location>
        <begin position="289"/>
        <end position="315"/>
    </location>
</feature>
<dbReference type="PRINTS" id="PR00743">
    <property type="entry name" value="GLHYDRLASE36"/>
</dbReference>
<dbReference type="InterPro" id="IPR002252">
    <property type="entry name" value="Glyco_hydro_36"/>
</dbReference>
<dbReference type="InterPro" id="IPR013785">
    <property type="entry name" value="Aldolase_TIM"/>
</dbReference>
<organism evidence="4 5">
    <name type="scientific">Microlunatus elymi</name>
    <dbReference type="NCBI Taxonomy" id="2596828"/>
    <lineage>
        <taxon>Bacteria</taxon>
        <taxon>Bacillati</taxon>
        <taxon>Actinomycetota</taxon>
        <taxon>Actinomycetes</taxon>
        <taxon>Propionibacteriales</taxon>
        <taxon>Propionibacteriaceae</taxon>
        <taxon>Microlunatus</taxon>
    </lineage>
</organism>